<dbReference type="AlphaFoldDB" id="A0A7W6M786"/>
<evidence type="ECO:0000256" key="1">
    <source>
        <dbReference type="ARBA" id="ARBA00022723"/>
    </source>
</evidence>
<dbReference type="PANTHER" id="PTHR33823:SF4">
    <property type="entry name" value="GENERAL STRESS PROTEIN 16O"/>
    <property type="match status" value="1"/>
</dbReference>
<evidence type="ECO:0000259" key="6">
    <source>
        <dbReference type="Pfam" id="PF21173"/>
    </source>
</evidence>
<keyword evidence="3" id="KW-0862">Zinc</keyword>
<dbReference type="Gene3D" id="1.20.120.910">
    <property type="entry name" value="DksA, coiled-coil domain"/>
    <property type="match status" value="1"/>
</dbReference>
<evidence type="ECO:0000259" key="5">
    <source>
        <dbReference type="Pfam" id="PF01258"/>
    </source>
</evidence>
<dbReference type="PANTHER" id="PTHR33823">
    <property type="entry name" value="RNA POLYMERASE-BINDING TRANSCRIPTION FACTOR DKSA-RELATED"/>
    <property type="match status" value="1"/>
</dbReference>
<dbReference type="GO" id="GO:0008270">
    <property type="term" value="F:zinc ion binding"/>
    <property type="evidence" value="ECO:0007669"/>
    <property type="project" value="UniProtKB-KW"/>
</dbReference>
<dbReference type="OrthoDB" id="1121111at2"/>
<keyword evidence="8" id="KW-1185">Reference proteome</keyword>
<feature type="domain" description="DnaK suppressor protein-like N-terminal" evidence="6">
    <location>
        <begin position="7"/>
        <end position="71"/>
    </location>
</feature>
<feature type="domain" description="Zinc finger DksA/TraR C4-type" evidence="5">
    <location>
        <begin position="74"/>
        <end position="103"/>
    </location>
</feature>
<evidence type="ECO:0000256" key="4">
    <source>
        <dbReference type="PROSITE-ProRule" id="PRU00510"/>
    </source>
</evidence>
<evidence type="ECO:0000313" key="7">
    <source>
        <dbReference type="EMBL" id="MBB4172776.1"/>
    </source>
</evidence>
<feature type="zinc finger region" description="dksA C4-type" evidence="4">
    <location>
        <begin position="79"/>
        <end position="103"/>
    </location>
</feature>
<dbReference type="InterPro" id="IPR037187">
    <property type="entry name" value="DnaK_N"/>
</dbReference>
<comment type="caution">
    <text evidence="7">The sequence shown here is derived from an EMBL/GenBank/DDBJ whole genome shotgun (WGS) entry which is preliminary data.</text>
</comment>
<dbReference type="Pfam" id="PF21173">
    <property type="entry name" value="DksA-like_N"/>
    <property type="match status" value="1"/>
</dbReference>
<dbReference type="InterPro" id="IPR000962">
    <property type="entry name" value="Znf_DskA_TraR"/>
</dbReference>
<evidence type="ECO:0000256" key="3">
    <source>
        <dbReference type="ARBA" id="ARBA00022833"/>
    </source>
</evidence>
<name>A0A7W6M786_9RHOB</name>
<dbReference type="PROSITE" id="PS51128">
    <property type="entry name" value="ZF_DKSA_2"/>
    <property type="match status" value="1"/>
</dbReference>
<dbReference type="Proteomes" id="UP000565745">
    <property type="component" value="Unassembled WGS sequence"/>
</dbReference>
<reference evidence="7 8" key="1">
    <citation type="submission" date="2020-08" db="EMBL/GenBank/DDBJ databases">
        <title>Genomic Encyclopedia of Type Strains, Phase IV (KMG-IV): sequencing the most valuable type-strain genomes for metagenomic binning, comparative biology and taxonomic classification.</title>
        <authorList>
            <person name="Goeker M."/>
        </authorList>
    </citation>
    <scope>NUCLEOTIDE SEQUENCE [LARGE SCALE GENOMIC DNA]</scope>
    <source>
        <strain evidence="7 8">DSM 101015</strain>
    </source>
</reference>
<accession>A0A7W6M786</accession>
<evidence type="ECO:0000256" key="2">
    <source>
        <dbReference type="ARBA" id="ARBA00022771"/>
    </source>
</evidence>
<keyword evidence="2" id="KW-0863">Zinc-finger</keyword>
<dbReference type="SUPFAM" id="SSF109635">
    <property type="entry name" value="DnaK suppressor protein DksA, alpha-hairpin domain"/>
    <property type="match status" value="1"/>
</dbReference>
<dbReference type="SUPFAM" id="SSF57716">
    <property type="entry name" value="Glucocorticoid receptor-like (DNA-binding domain)"/>
    <property type="match status" value="1"/>
</dbReference>
<organism evidence="7 8">
    <name type="scientific">Sulfitobacter noctilucicola</name>
    <dbReference type="NCBI Taxonomy" id="1342301"/>
    <lineage>
        <taxon>Bacteria</taxon>
        <taxon>Pseudomonadati</taxon>
        <taxon>Pseudomonadota</taxon>
        <taxon>Alphaproteobacteria</taxon>
        <taxon>Rhodobacterales</taxon>
        <taxon>Roseobacteraceae</taxon>
        <taxon>Sulfitobacter</taxon>
    </lineage>
</organism>
<evidence type="ECO:0000313" key="8">
    <source>
        <dbReference type="Proteomes" id="UP000565745"/>
    </source>
</evidence>
<protein>
    <submittedName>
        <fullName evidence="7">RNA polymerase-binding transcription factor DksA</fullName>
    </submittedName>
</protein>
<dbReference type="InterPro" id="IPR048487">
    <property type="entry name" value="DksA-like_N"/>
</dbReference>
<proteinExistence type="predicted"/>
<dbReference type="EMBL" id="JACIFU010000001">
    <property type="protein sequence ID" value="MBB4172776.1"/>
    <property type="molecule type" value="Genomic_DNA"/>
</dbReference>
<dbReference type="RefSeq" id="WP_025055138.1">
    <property type="nucleotide sequence ID" value="NZ_JACIFU010000001.1"/>
</dbReference>
<gene>
    <name evidence="7" type="ORF">GGR93_000537</name>
</gene>
<dbReference type="Pfam" id="PF01258">
    <property type="entry name" value="zf-dskA_traR"/>
    <property type="match status" value="1"/>
</dbReference>
<keyword evidence="1" id="KW-0479">Metal-binding</keyword>
<sequence>MTDLNHYKKLITDRLTELDERMHVVDHELSEPVSPDMNDQAIDIEDDQVLEGLGNAAQQERVLLGQALARIEDGTYGECQKCGNPISDARLNAVPYAPLCKECVQAR</sequence>